<dbReference type="InterPro" id="IPR023696">
    <property type="entry name" value="Ureohydrolase_dom_sf"/>
</dbReference>
<reference evidence="3" key="1">
    <citation type="journal article" date="2016" name="Nat. Commun.">
        <title>The Gonium pectorale genome demonstrates co-option of cell cycle regulation during the evolution of multicellularity.</title>
        <authorList>
            <person name="Hanschen E.R."/>
            <person name="Marriage T.N."/>
            <person name="Ferris P.J."/>
            <person name="Hamaji T."/>
            <person name="Toyoda A."/>
            <person name="Fujiyama A."/>
            <person name="Neme R."/>
            <person name="Noguchi H."/>
            <person name="Minakuchi Y."/>
            <person name="Suzuki M."/>
            <person name="Kawai-Toyooka H."/>
            <person name="Smith D.R."/>
            <person name="Sparks H."/>
            <person name="Anderson J."/>
            <person name="Bakaric R."/>
            <person name="Luria V."/>
            <person name="Karger A."/>
            <person name="Kirschner M.W."/>
            <person name="Durand P.M."/>
            <person name="Michod R.E."/>
            <person name="Nozaki H."/>
            <person name="Olson B.J."/>
        </authorList>
    </citation>
    <scope>NUCLEOTIDE SEQUENCE [LARGE SCALE GENOMIC DNA]</scope>
    <source>
        <strain evidence="3">NIES-2863</strain>
    </source>
</reference>
<dbReference type="GO" id="GO:0040029">
    <property type="term" value="P:epigenetic regulation of gene expression"/>
    <property type="evidence" value="ECO:0007669"/>
    <property type="project" value="TreeGrafter"/>
</dbReference>
<dbReference type="AlphaFoldDB" id="A0A150G0N0"/>
<name>A0A150G0N0_GONPE</name>
<proteinExistence type="predicted"/>
<sequence length="173" mass="18934">MRDYGLTSILVLDLDVHQGNGTAELFENDPRVTTFDMFGDKNYPWKTRRRNTYDVPLPDDTGDEEYLGLLRAWLPRLLSDHRPQLIMFQAGVDALKGDGFGRLGLSRGGLLARNNLVYGTALEAGVPMVITMGGGYTKPMDASVAAHTDVYRTAAYRLSAWHAATARATAAGA</sequence>
<dbReference type="GO" id="GO:0004407">
    <property type="term" value="F:histone deacetylase activity"/>
    <property type="evidence" value="ECO:0007669"/>
    <property type="project" value="TreeGrafter"/>
</dbReference>
<comment type="caution">
    <text evidence="2">The sequence shown here is derived from an EMBL/GenBank/DDBJ whole genome shotgun (WGS) entry which is preliminary data.</text>
</comment>
<dbReference type="SUPFAM" id="SSF52768">
    <property type="entry name" value="Arginase/deacetylase"/>
    <property type="match status" value="1"/>
</dbReference>
<dbReference type="Pfam" id="PF00850">
    <property type="entry name" value="Hist_deacetyl"/>
    <property type="match status" value="1"/>
</dbReference>
<dbReference type="InterPro" id="IPR037138">
    <property type="entry name" value="His_deacetylse_dom_sf"/>
</dbReference>
<dbReference type="PANTHER" id="PTHR10625:SF19">
    <property type="entry name" value="HISTONE DEACETYLASE 12"/>
    <property type="match status" value="1"/>
</dbReference>
<accession>A0A150G0N0</accession>
<dbReference type="Proteomes" id="UP000075714">
    <property type="component" value="Unassembled WGS sequence"/>
</dbReference>
<dbReference type="PANTHER" id="PTHR10625">
    <property type="entry name" value="HISTONE DEACETYLASE HDAC1-RELATED"/>
    <property type="match status" value="1"/>
</dbReference>
<protein>
    <recommendedName>
        <fullName evidence="1">Histone deacetylase domain-containing protein</fullName>
    </recommendedName>
</protein>
<evidence type="ECO:0000313" key="2">
    <source>
        <dbReference type="EMBL" id="KXZ43409.1"/>
    </source>
</evidence>
<gene>
    <name evidence="2" type="ORF">GPECTOR_91g563</name>
</gene>
<dbReference type="STRING" id="33097.A0A150G0N0"/>
<evidence type="ECO:0000259" key="1">
    <source>
        <dbReference type="Pfam" id="PF00850"/>
    </source>
</evidence>
<organism evidence="2 3">
    <name type="scientific">Gonium pectorale</name>
    <name type="common">Green alga</name>
    <dbReference type="NCBI Taxonomy" id="33097"/>
    <lineage>
        <taxon>Eukaryota</taxon>
        <taxon>Viridiplantae</taxon>
        <taxon>Chlorophyta</taxon>
        <taxon>core chlorophytes</taxon>
        <taxon>Chlorophyceae</taxon>
        <taxon>CS clade</taxon>
        <taxon>Chlamydomonadales</taxon>
        <taxon>Volvocaceae</taxon>
        <taxon>Gonium</taxon>
    </lineage>
</organism>
<dbReference type="InterPro" id="IPR023801">
    <property type="entry name" value="His_deacetylse_dom"/>
</dbReference>
<dbReference type="OrthoDB" id="437693at2759"/>
<dbReference type="Gene3D" id="3.40.800.20">
    <property type="entry name" value="Histone deacetylase domain"/>
    <property type="match status" value="1"/>
</dbReference>
<feature type="domain" description="Histone deacetylase" evidence="1">
    <location>
        <begin position="3"/>
        <end position="147"/>
    </location>
</feature>
<keyword evidence="3" id="KW-1185">Reference proteome</keyword>
<dbReference type="EMBL" id="LSYV01000092">
    <property type="protein sequence ID" value="KXZ43409.1"/>
    <property type="molecule type" value="Genomic_DNA"/>
</dbReference>
<evidence type="ECO:0000313" key="3">
    <source>
        <dbReference type="Proteomes" id="UP000075714"/>
    </source>
</evidence>